<dbReference type="AlphaFoldDB" id="A0A5C6RQK7"/>
<evidence type="ECO:0000313" key="4">
    <source>
        <dbReference type="Proteomes" id="UP000321721"/>
    </source>
</evidence>
<dbReference type="PRINTS" id="PR00111">
    <property type="entry name" value="ABHYDROLASE"/>
</dbReference>
<evidence type="ECO:0000259" key="2">
    <source>
        <dbReference type="Pfam" id="PF00561"/>
    </source>
</evidence>
<dbReference type="SUPFAM" id="SSF53474">
    <property type="entry name" value="alpha/beta-Hydrolases"/>
    <property type="match status" value="1"/>
</dbReference>
<dbReference type="EMBL" id="VOOS01000005">
    <property type="protein sequence ID" value="TXB64279.1"/>
    <property type="molecule type" value="Genomic_DNA"/>
</dbReference>
<dbReference type="GO" id="GO:0016787">
    <property type="term" value="F:hydrolase activity"/>
    <property type="evidence" value="ECO:0007669"/>
    <property type="project" value="UniProtKB-KW"/>
</dbReference>
<dbReference type="PANTHER" id="PTHR46118:SF4">
    <property type="entry name" value="PROTEIN ABHD11"/>
    <property type="match status" value="1"/>
</dbReference>
<dbReference type="InterPro" id="IPR029058">
    <property type="entry name" value="AB_hydrolase_fold"/>
</dbReference>
<dbReference type="PANTHER" id="PTHR46118">
    <property type="entry name" value="PROTEIN ABHD11"/>
    <property type="match status" value="1"/>
</dbReference>
<reference evidence="3 4" key="1">
    <citation type="submission" date="2019-08" db="EMBL/GenBank/DDBJ databases">
        <title>Genome of Vicingus serpentipes NCIMB 15042.</title>
        <authorList>
            <person name="Bowman J.P."/>
        </authorList>
    </citation>
    <scope>NUCLEOTIDE SEQUENCE [LARGE SCALE GENOMIC DNA]</scope>
    <source>
        <strain evidence="3 4">NCIMB 15042</strain>
    </source>
</reference>
<protein>
    <submittedName>
        <fullName evidence="3">Alpha/beta fold hydrolase</fullName>
    </submittedName>
</protein>
<dbReference type="InterPro" id="IPR000073">
    <property type="entry name" value="AB_hydrolase_1"/>
</dbReference>
<evidence type="ECO:0000313" key="3">
    <source>
        <dbReference type="EMBL" id="TXB64279.1"/>
    </source>
</evidence>
<dbReference type="Gene3D" id="3.40.50.1820">
    <property type="entry name" value="alpha/beta hydrolase"/>
    <property type="match status" value="1"/>
</dbReference>
<evidence type="ECO:0000256" key="1">
    <source>
        <dbReference type="ARBA" id="ARBA00022801"/>
    </source>
</evidence>
<dbReference type="Pfam" id="PF00561">
    <property type="entry name" value="Abhydrolase_1"/>
    <property type="match status" value="1"/>
</dbReference>
<accession>A0A5C6RQK7</accession>
<gene>
    <name evidence="3" type="ORF">FRY74_10830</name>
</gene>
<proteinExistence type="predicted"/>
<dbReference type="Proteomes" id="UP000321721">
    <property type="component" value="Unassembled WGS sequence"/>
</dbReference>
<feature type="domain" description="AB hydrolase-1" evidence="2">
    <location>
        <begin position="14"/>
        <end position="241"/>
    </location>
</feature>
<sequence>MELNYKRIGSGESLIILHGLFGSLDNWMTLAKILSEDFEVFIVDQRNHGQSPHSNEFNYDAMADDLYEFINTHQIVDPIILGHSMGGKTAMQFAMNYPTKLSKLIVADIAPKSYPVHHRGIIDGLLSLNFDEIKSRGEADTILAASIEEPSTRQFLLKNLYWIEKSKLAWRFNLPVINNNIETIGEGLQNTSAFEKPTLFIRGELSNYIVNSDFKNIQEIFPNSSIKTINNSGHWVHAEKPAEFLTLVTSFLLP</sequence>
<dbReference type="RefSeq" id="WP_147101459.1">
    <property type="nucleotide sequence ID" value="NZ_VOOS01000005.1"/>
</dbReference>
<keyword evidence="1 3" id="KW-0378">Hydrolase</keyword>
<keyword evidence="4" id="KW-1185">Reference proteome</keyword>
<dbReference type="OrthoDB" id="9808398at2"/>
<organism evidence="3 4">
    <name type="scientific">Vicingus serpentipes</name>
    <dbReference type="NCBI Taxonomy" id="1926625"/>
    <lineage>
        <taxon>Bacteria</taxon>
        <taxon>Pseudomonadati</taxon>
        <taxon>Bacteroidota</taxon>
        <taxon>Flavobacteriia</taxon>
        <taxon>Flavobacteriales</taxon>
        <taxon>Vicingaceae</taxon>
        <taxon>Vicingus</taxon>
    </lineage>
</organism>
<name>A0A5C6RQK7_9FLAO</name>
<comment type="caution">
    <text evidence="3">The sequence shown here is derived from an EMBL/GenBank/DDBJ whole genome shotgun (WGS) entry which is preliminary data.</text>
</comment>